<evidence type="ECO:0000259" key="3">
    <source>
        <dbReference type="PROSITE" id="PS51723"/>
    </source>
</evidence>
<dbReference type="PROSITE" id="PS50022">
    <property type="entry name" value="FA58C_3"/>
    <property type="match status" value="1"/>
</dbReference>
<dbReference type="PANTHER" id="PTHR15730">
    <property type="entry name" value="EXPERIMENTAL AUTOIMMUNE PROSTATITIS ANTIGEN 2-RELATED"/>
    <property type="match status" value="1"/>
</dbReference>
<dbReference type="AlphaFoldDB" id="A0A0C1G8R5"/>
<dbReference type="OrthoDB" id="197688at2"/>
<organism evidence="4 5">
    <name type="scientific">Pedobacter kyungheensis</name>
    <dbReference type="NCBI Taxonomy" id="1069985"/>
    <lineage>
        <taxon>Bacteria</taxon>
        <taxon>Pseudomonadati</taxon>
        <taxon>Bacteroidota</taxon>
        <taxon>Sphingobacteriia</taxon>
        <taxon>Sphingobacteriales</taxon>
        <taxon>Sphingobacteriaceae</taxon>
        <taxon>Pedobacter</taxon>
    </lineage>
</organism>
<evidence type="ECO:0000259" key="2">
    <source>
        <dbReference type="PROSITE" id="PS50022"/>
    </source>
</evidence>
<dbReference type="Gene3D" id="1.10.390.30">
    <property type="entry name" value="Peptidase M60, enhancin-like domain 3"/>
    <property type="match status" value="1"/>
</dbReference>
<dbReference type="Pfam" id="PF13402">
    <property type="entry name" value="Peptidase_M60"/>
    <property type="match status" value="1"/>
</dbReference>
<feature type="signal peptide" evidence="1">
    <location>
        <begin position="1"/>
        <end position="22"/>
    </location>
</feature>
<dbReference type="Gene3D" id="2.60.120.1250">
    <property type="entry name" value="Peptidase M60, enhancin-like domain 1"/>
    <property type="match status" value="1"/>
</dbReference>
<feature type="domain" description="Peptidase M60" evidence="3">
    <location>
        <begin position="72"/>
        <end position="376"/>
    </location>
</feature>
<dbReference type="RefSeq" id="WP_039471073.1">
    <property type="nucleotide sequence ID" value="NZ_JSYN01000002.1"/>
</dbReference>
<reference evidence="4 5" key="1">
    <citation type="submission" date="2014-10" db="EMBL/GenBank/DDBJ databases">
        <title>Pedobacter Kyungheensis.</title>
        <authorList>
            <person name="Anderson B.M."/>
            <person name="Newman J.D."/>
        </authorList>
    </citation>
    <scope>NUCLEOTIDE SEQUENCE [LARGE SCALE GENOMIC DNA]</scope>
    <source>
        <strain evidence="4 5">KACC 16221</strain>
    </source>
</reference>
<accession>A0A0C1G8R5</accession>
<dbReference type="InterPro" id="IPR035423">
    <property type="entry name" value="M60-like_N"/>
</dbReference>
<evidence type="ECO:0008006" key="6">
    <source>
        <dbReference type="Google" id="ProtNLM"/>
    </source>
</evidence>
<protein>
    <recommendedName>
        <fullName evidence="6">F5/8 type C domain-containing protein</fullName>
    </recommendedName>
</protein>
<dbReference type="InterPro" id="IPR031161">
    <property type="entry name" value="Peptidase_M60_dom"/>
</dbReference>
<dbReference type="Pfam" id="PF17291">
    <property type="entry name" value="M60-like_N"/>
    <property type="match status" value="1"/>
</dbReference>
<dbReference type="Pfam" id="PF00754">
    <property type="entry name" value="F5_F8_type_C"/>
    <property type="match status" value="1"/>
</dbReference>
<dbReference type="SUPFAM" id="SSF49785">
    <property type="entry name" value="Galactose-binding domain-like"/>
    <property type="match status" value="1"/>
</dbReference>
<dbReference type="PANTHER" id="PTHR15730:SF5">
    <property type="entry name" value="SI:CH211-210B2.2-RELATED"/>
    <property type="match status" value="1"/>
</dbReference>
<evidence type="ECO:0000256" key="1">
    <source>
        <dbReference type="SAM" id="SignalP"/>
    </source>
</evidence>
<dbReference type="Gene3D" id="2.60.120.260">
    <property type="entry name" value="Galactose-binding domain-like"/>
    <property type="match status" value="1"/>
</dbReference>
<dbReference type="Gene3D" id="3.40.390.80">
    <property type="entry name" value="Peptidase M60, enhancin-like domain 2"/>
    <property type="match status" value="1"/>
</dbReference>
<dbReference type="InterPro" id="IPR042279">
    <property type="entry name" value="Pep_M60_3"/>
</dbReference>
<proteinExistence type="predicted"/>
<evidence type="ECO:0000313" key="5">
    <source>
        <dbReference type="Proteomes" id="UP000031246"/>
    </source>
</evidence>
<evidence type="ECO:0000313" key="4">
    <source>
        <dbReference type="EMBL" id="KIA96499.1"/>
    </source>
</evidence>
<dbReference type="Proteomes" id="UP000031246">
    <property type="component" value="Unassembled WGS sequence"/>
</dbReference>
<dbReference type="InterPro" id="IPR008979">
    <property type="entry name" value="Galactose-bd-like_sf"/>
</dbReference>
<dbReference type="SMART" id="SM01276">
    <property type="entry name" value="M60-like"/>
    <property type="match status" value="1"/>
</dbReference>
<feature type="chain" id="PRO_5002150544" description="F5/8 type C domain-containing protein" evidence="1">
    <location>
        <begin position="23"/>
        <end position="607"/>
    </location>
</feature>
<keyword evidence="1" id="KW-0732">Signal</keyword>
<dbReference type="InterPro" id="IPR051244">
    <property type="entry name" value="TCAF"/>
</dbReference>
<dbReference type="PROSITE" id="PS51723">
    <property type="entry name" value="PEPTIDASE_M60"/>
    <property type="match status" value="1"/>
</dbReference>
<dbReference type="PROSITE" id="PS51257">
    <property type="entry name" value="PROKAR_LIPOPROTEIN"/>
    <property type="match status" value="1"/>
</dbReference>
<comment type="caution">
    <text evidence="4">The sequence shown here is derived from an EMBL/GenBank/DDBJ whole genome shotgun (WGS) entry which is preliminary data.</text>
</comment>
<keyword evidence="5" id="KW-1185">Reference proteome</keyword>
<sequence>MKRKLLLFTALAVMGLSACKKATLLPEEVATNQIPKSGATVESATQTNIFNVTEKISASIERDRLKNGYQLTDFTATGLYMAPNATLDITVEQTAGTRLPKLLIGTYSRYGTWNTQPTVVQLTAGTNTITNAVGGLLWIRYTNATTGSTAKITFNSGYQFAPYFKLGVSTNSDWINQLQTYTTPDVVLEGSNCFIVVSRTKAIQYQTEDQAAILNKITQVIALEDDLNGLDNSLPAHAKNVHTYLLTQHEDPAYYFFAYDYRTAYITSDVNAILTLNSVGTNGWGMWHELGHQHQMMWRWGTLGEVTVNLYSLYVQRTLTPSINRLVNDGTWPKVFTYLGKADGTKDFNGSTSYANPLTDVWIRLAMFQQLTLAYGDNFYRTLSKNMRVENPTLSNDDDKLRYFMLKACNISGKNLSNFFTKWGLNLSTAAATTQIYTDMAALGLPAPTTDPSTLQDNVAPLNELSKTGWTINSFSSEETSGEGATNGRAATLIDGSFSTYWHSRWTSTATSYPHQIVIDLGSSKTAKGLSLVQRNSLARAVKDFQVLTSTDNVTFTAVNNYTAQNATGAQYFAFGSSKTFRYLKVIANNAHDGLQFAALAEIGLYN</sequence>
<dbReference type="EMBL" id="JSYN01000002">
    <property type="protein sequence ID" value="KIA96499.1"/>
    <property type="molecule type" value="Genomic_DNA"/>
</dbReference>
<feature type="domain" description="F5/8 type C" evidence="2">
    <location>
        <begin position="460"/>
        <end position="607"/>
    </location>
</feature>
<gene>
    <name evidence="4" type="ORF">OC25_01735</name>
</gene>
<name>A0A0C1G8R5_9SPHI</name>
<dbReference type="InterPro" id="IPR000421">
    <property type="entry name" value="FA58C"/>
</dbReference>